<keyword evidence="2" id="KW-1185">Reference proteome</keyword>
<proteinExistence type="predicted"/>
<name>A0A4Y2NTH9_ARAVE</name>
<comment type="caution">
    <text evidence="1">The sequence shown here is derived from an EMBL/GenBank/DDBJ whole genome shotgun (WGS) entry which is preliminary data.</text>
</comment>
<accession>A0A4Y2NTH9</accession>
<reference evidence="1 2" key="1">
    <citation type="journal article" date="2019" name="Sci. Rep.">
        <title>Orb-weaving spider Araneus ventricosus genome elucidates the spidroin gene catalogue.</title>
        <authorList>
            <person name="Kono N."/>
            <person name="Nakamura H."/>
            <person name="Ohtoshi R."/>
            <person name="Moran D.A.P."/>
            <person name="Shinohara A."/>
            <person name="Yoshida Y."/>
            <person name="Fujiwara M."/>
            <person name="Mori M."/>
            <person name="Tomita M."/>
            <person name="Arakawa K."/>
        </authorList>
    </citation>
    <scope>NUCLEOTIDE SEQUENCE [LARGE SCALE GENOMIC DNA]</scope>
</reference>
<evidence type="ECO:0000313" key="2">
    <source>
        <dbReference type="Proteomes" id="UP000499080"/>
    </source>
</evidence>
<organism evidence="1 2">
    <name type="scientific">Araneus ventricosus</name>
    <name type="common">Orbweaver spider</name>
    <name type="synonym">Epeira ventricosa</name>
    <dbReference type="NCBI Taxonomy" id="182803"/>
    <lineage>
        <taxon>Eukaryota</taxon>
        <taxon>Metazoa</taxon>
        <taxon>Ecdysozoa</taxon>
        <taxon>Arthropoda</taxon>
        <taxon>Chelicerata</taxon>
        <taxon>Arachnida</taxon>
        <taxon>Araneae</taxon>
        <taxon>Araneomorphae</taxon>
        <taxon>Entelegynae</taxon>
        <taxon>Araneoidea</taxon>
        <taxon>Araneidae</taxon>
        <taxon>Araneus</taxon>
    </lineage>
</organism>
<evidence type="ECO:0000313" key="1">
    <source>
        <dbReference type="EMBL" id="GBN41989.1"/>
    </source>
</evidence>
<sequence>MRNPLSTAKHGLLTVKIDENDTGILIKLNNWDSLIQGDSKFGVQVSKGCEKHTSKQESHGICCYKHGKSLPSNLSLMVRKRVLQRKVGYDRQQPRLEP</sequence>
<dbReference type="Proteomes" id="UP000499080">
    <property type="component" value="Unassembled WGS sequence"/>
</dbReference>
<dbReference type="AlphaFoldDB" id="A0A4Y2NTH9"/>
<dbReference type="EMBL" id="BGPR01009742">
    <property type="protein sequence ID" value="GBN41989.1"/>
    <property type="molecule type" value="Genomic_DNA"/>
</dbReference>
<protein>
    <submittedName>
        <fullName evidence="1">Uncharacterized protein</fullName>
    </submittedName>
</protein>
<gene>
    <name evidence="1" type="ORF">AVEN_67863_1</name>
</gene>